<dbReference type="InterPro" id="IPR036653">
    <property type="entry name" value="CinA-like_C"/>
</dbReference>
<dbReference type="Gene3D" id="3.40.980.10">
    <property type="entry name" value="MoaB/Mog-like domain"/>
    <property type="match status" value="1"/>
</dbReference>
<dbReference type="NCBIfam" id="TIGR00200">
    <property type="entry name" value="cinA_nterm"/>
    <property type="match status" value="1"/>
</dbReference>
<evidence type="ECO:0000313" key="3">
    <source>
        <dbReference type="EMBL" id="MBB6072633.1"/>
    </source>
</evidence>
<dbReference type="InterPro" id="IPR001453">
    <property type="entry name" value="MoaB/Mog_dom"/>
</dbReference>
<dbReference type="PIRSF" id="PIRSF006728">
    <property type="entry name" value="CinA"/>
    <property type="match status" value="1"/>
</dbReference>
<dbReference type="SMART" id="SM00852">
    <property type="entry name" value="MoCF_biosynth"/>
    <property type="match status" value="1"/>
</dbReference>
<dbReference type="Gene3D" id="3.90.950.20">
    <property type="entry name" value="CinA-like"/>
    <property type="match status" value="1"/>
</dbReference>
<evidence type="ECO:0000256" key="1">
    <source>
        <dbReference type="HAMAP-Rule" id="MF_00226"/>
    </source>
</evidence>
<keyword evidence="3" id="KW-0378">Hydrolase</keyword>
<dbReference type="SUPFAM" id="SSF142433">
    <property type="entry name" value="CinA-like"/>
    <property type="match status" value="1"/>
</dbReference>
<dbReference type="Pfam" id="PF18146">
    <property type="entry name" value="CinA_KH"/>
    <property type="match status" value="1"/>
</dbReference>
<dbReference type="NCBIfam" id="NF001813">
    <property type="entry name" value="PRK00549.1"/>
    <property type="match status" value="1"/>
</dbReference>
<dbReference type="CDD" id="cd00885">
    <property type="entry name" value="cinA"/>
    <property type="match status" value="1"/>
</dbReference>
<dbReference type="PANTHER" id="PTHR13939">
    <property type="entry name" value="NICOTINAMIDE-NUCLEOTIDE AMIDOHYDROLASE PNCC"/>
    <property type="match status" value="1"/>
</dbReference>
<dbReference type="InterPro" id="IPR050101">
    <property type="entry name" value="CinA"/>
</dbReference>
<dbReference type="InterPro" id="IPR036425">
    <property type="entry name" value="MoaB/Mog-like_dom_sf"/>
</dbReference>
<sequence length="420" mass="44202">MKAAFLAIGDEIVGGLTTDTNSGFMAGELRALGVQPVAGFAVPDDEDAIVRTLRRALEEAELVVCTGGLGPTADDLTTACVARLAGRPMVRDEASAAHIRDIFASRGMEMPANNLKQADFPAGATVFPNPTGTAPGFVCPVDVDGRTRHVACFPGVPRETKRMVAESLLPWVAARNPGQRFASRTFSTFGLAESKLDELLVGAIDPAEARLAFRAAFPRVQVRVTVHGAPDDDLESRLDALESVVRERLGASIYAGGDEGMEETVGRMLRERGLTLALAESCTGGRIGDRVTDVPGSSAYFLLGVATYSNEAKTGVLGVSEQTIEKFGAVSAETAAEMAAGARRISGADLGLSTTGIAGPGGGTEDKPVGTVCIGLAWEGGTWSRRFTVPDRGREWIKGQTAQMALDSLRRWLIDPNGPK</sequence>
<dbReference type="InterPro" id="IPR008135">
    <property type="entry name" value="Competence-induced_CinA"/>
</dbReference>
<dbReference type="GO" id="GO:0016787">
    <property type="term" value="F:hydrolase activity"/>
    <property type="evidence" value="ECO:0007669"/>
    <property type="project" value="UniProtKB-KW"/>
</dbReference>
<dbReference type="InterPro" id="IPR041424">
    <property type="entry name" value="CinA_KH"/>
</dbReference>
<proteinExistence type="inferred from homology"/>
<name>A0A841H3T5_9BACT</name>
<gene>
    <name evidence="3" type="ORF">HNQ61_004296</name>
</gene>
<dbReference type="RefSeq" id="WP_170032645.1">
    <property type="nucleotide sequence ID" value="NZ_JABDTL010000001.1"/>
</dbReference>
<accession>A0A841H3T5</accession>
<dbReference type="PANTHER" id="PTHR13939:SF0">
    <property type="entry name" value="NMN AMIDOHYDROLASE-LIKE PROTEIN YFAY"/>
    <property type="match status" value="1"/>
</dbReference>
<dbReference type="HAMAP" id="MF_00226_B">
    <property type="entry name" value="CinA_B"/>
    <property type="match status" value="1"/>
</dbReference>
<dbReference type="EMBL" id="JACHIA010000016">
    <property type="protein sequence ID" value="MBB6072633.1"/>
    <property type="molecule type" value="Genomic_DNA"/>
</dbReference>
<comment type="caution">
    <text evidence="3">The sequence shown here is derived from an EMBL/GenBank/DDBJ whole genome shotgun (WGS) entry which is preliminary data.</text>
</comment>
<feature type="domain" description="MoaB/Mog" evidence="2">
    <location>
        <begin position="4"/>
        <end position="175"/>
    </location>
</feature>
<dbReference type="Pfam" id="PF00994">
    <property type="entry name" value="MoCF_biosynth"/>
    <property type="match status" value="1"/>
</dbReference>
<dbReference type="NCBIfam" id="TIGR00199">
    <property type="entry name" value="PncC_domain"/>
    <property type="match status" value="1"/>
</dbReference>
<evidence type="ECO:0000313" key="4">
    <source>
        <dbReference type="Proteomes" id="UP000582837"/>
    </source>
</evidence>
<keyword evidence="4" id="KW-1185">Reference proteome</keyword>
<protein>
    <recommendedName>
        <fullName evidence="1">CinA-like protein</fullName>
    </recommendedName>
</protein>
<dbReference type="SUPFAM" id="SSF53218">
    <property type="entry name" value="Molybdenum cofactor biosynthesis proteins"/>
    <property type="match status" value="1"/>
</dbReference>
<reference evidence="3 4" key="1">
    <citation type="submission" date="2020-08" db="EMBL/GenBank/DDBJ databases">
        <title>Genomic Encyclopedia of Type Strains, Phase IV (KMG-IV): sequencing the most valuable type-strain genomes for metagenomic binning, comparative biology and taxonomic classification.</title>
        <authorList>
            <person name="Goeker M."/>
        </authorList>
    </citation>
    <scope>NUCLEOTIDE SEQUENCE [LARGE SCALE GENOMIC DNA]</scope>
    <source>
        <strain evidence="3 4">DSM 29007</strain>
    </source>
</reference>
<dbReference type="Gene3D" id="3.30.70.2860">
    <property type="match status" value="1"/>
</dbReference>
<dbReference type="AlphaFoldDB" id="A0A841H3T5"/>
<dbReference type="InterPro" id="IPR008136">
    <property type="entry name" value="CinA_C"/>
</dbReference>
<dbReference type="Proteomes" id="UP000582837">
    <property type="component" value="Unassembled WGS sequence"/>
</dbReference>
<organism evidence="3 4">
    <name type="scientific">Longimicrobium terrae</name>
    <dbReference type="NCBI Taxonomy" id="1639882"/>
    <lineage>
        <taxon>Bacteria</taxon>
        <taxon>Pseudomonadati</taxon>
        <taxon>Gemmatimonadota</taxon>
        <taxon>Longimicrobiia</taxon>
        <taxon>Longimicrobiales</taxon>
        <taxon>Longimicrobiaceae</taxon>
        <taxon>Longimicrobium</taxon>
    </lineage>
</organism>
<dbReference type="Pfam" id="PF02464">
    <property type="entry name" value="CinA"/>
    <property type="match status" value="1"/>
</dbReference>
<comment type="similarity">
    <text evidence="1">Belongs to the CinA family.</text>
</comment>
<evidence type="ECO:0000259" key="2">
    <source>
        <dbReference type="SMART" id="SM00852"/>
    </source>
</evidence>